<dbReference type="InterPro" id="IPR015341">
    <property type="entry name" value="Glyco_hydro_38_cen"/>
</dbReference>
<comment type="similarity">
    <text evidence="2">Belongs to the glycosyl hydrolase 38 family.</text>
</comment>
<dbReference type="Pfam" id="PF09261">
    <property type="entry name" value="Alpha-mann_mid"/>
    <property type="match status" value="1"/>
</dbReference>
<dbReference type="InterPro" id="IPR028995">
    <property type="entry name" value="Glyco_hydro_57/38_cen_sf"/>
</dbReference>
<evidence type="ECO:0000256" key="4">
    <source>
        <dbReference type="ARBA" id="ARBA00022723"/>
    </source>
</evidence>
<dbReference type="Gene3D" id="1.20.1270.50">
    <property type="entry name" value="Glycoside hydrolase family 38, central domain"/>
    <property type="match status" value="1"/>
</dbReference>
<dbReference type="FunFam" id="3.20.110.10:FF:000002">
    <property type="entry name" value="alpha-mannosidase 2C1 isoform X1"/>
    <property type="match status" value="1"/>
</dbReference>
<protein>
    <recommendedName>
        <fullName evidence="3">alpha-mannosidase</fullName>
        <ecNumber evidence="3">3.2.1.24</ecNumber>
    </recommendedName>
</protein>
<dbReference type="InterPro" id="IPR041147">
    <property type="entry name" value="GH38_C"/>
</dbReference>
<dbReference type="GO" id="GO:0004559">
    <property type="term" value="F:alpha-mannosidase activity"/>
    <property type="evidence" value="ECO:0007669"/>
    <property type="project" value="UniProtKB-EC"/>
</dbReference>
<dbReference type="PANTHER" id="PTHR46017">
    <property type="entry name" value="ALPHA-MANNOSIDASE 2C1"/>
    <property type="match status" value="1"/>
</dbReference>
<evidence type="ECO:0000256" key="1">
    <source>
        <dbReference type="ARBA" id="ARBA00000365"/>
    </source>
</evidence>
<dbReference type="Pfam" id="PF22907">
    <property type="entry name" value="Ams1-like_1st"/>
    <property type="match status" value="1"/>
</dbReference>
<dbReference type="SUPFAM" id="SSF74650">
    <property type="entry name" value="Galactose mutarotase-like"/>
    <property type="match status" value="1"/>
</dbReference>
<comment type="caution">
    <text evidence="8">The sequence shown here is derived from an EMBL/GenBank/DDBJ whole genome shotgun (WGS) entry which is preliminary data.</text>
</comment>
<keyword evidence="9" id="KW-1185">Reference proteome</keyword>
<dbReference type="InterPro" id="IPR011330">
    <property type="entry name" value="Glyco_hydro/deAcase_b/a-brl"/>
</dbReference>
<comment type="catalytic activity">
    <reaction evidence="1">
        <text>Hydrolysis of terminal, non-reducing alpha-D-mannose residues in alpha-D-mannosides.</text>
        <dbReference type="EC" id="3.2.1.24"/>
    </reaction>
</comment>
<dbReference type="GO" id="GO:0009313">
    <property type="term" value="P:oligosaccharide catabolic process"/>
    <property type="evidence" value="ECO:0007669"/>
    <property type="project" value="TreeGrafter"/>
</dbReference>
<dbReference type="GO" id="GO:0030246">
    <property type="term" value="F:carbohydrate binding"/>
    <property type="evidence" value="ECO:0007669"/>
    <property type="project" value="InterPro"/>
</dbReference>
<name>A0A2V3IY20_9FLOR</name>
<dbReference type="OrthoDB" id="523at2759"/>
<dbReference type="InterPro" id="IPR011013">
    <property type="entry name" value="Gal_mutarotase_sf_dom"/>
</dbReference>
<dbReference type="InterPro" id="IPR037094">
    <property type="entry name" value="Glyco_hydro_38_cen_sf"/>
</dbReference>
<evidence type="ECO:0000256" key="3">
    <source>
        <dbReference type="ARBA" id="ARBA00012752"/>
    </source>
</evidence>
<evidence type="ECO:0000256" key="6">
    <source>
        <dbReference type="ARBA" id="ARBA00023295"/>
    </source>
</evidence>
<dbReference type="Proteomes" id="UP000247409">
    <property type="component" value="Unassembled WGS sequence"/>
</dbReference>
<dbReference type="Gene3D" id="2.70.98.30">
    <property type="entry name" value="Golgi alpha-mannosidase II, domain 4"/>
    <property type="match status" value="1"/>
</dbReference>
<dbReference type="EC" id="3.2.1.24" evidence="3"/>
<dbReference type="GO" id="GO:0006013">
    <property type="term" value="P:mannose metabolic process"/>
    <property type="evidence" value="ECO:0007669"/>
    <property type="project" value="InterPro"/>
</dbReference>
<dbReference type="InterPro" id="IPR027291">
    <property type="entry name" value="Glyco_hydro_38_N_sf"/>
</dbReference>
<dbReference type="Pfam" id="PF07748">
    <property type="entry name" value="Glyco_hydro_38C"/>
    <property type="match status" value="1"/>
</dbReference>
<accession>A0A2V3IY20</accession>
<organism evidence="8 9">
    <name type="scientific">Gracilariopsis chorda</name>
    <dbReference type="NCBI Taxonomy" id="448386"/>
    <lineage>
        <taxon>Eukaryota</taxon>
        <taxon>Rhodophyta</taxon>
        <taxon>Florideophyceae</taxon>
        <taxon>Rhodymeniophycidae</taxon>
        <taxon>Gracilariales</taxon>
        <taxon>Gracilariaceae</taxon>
        <taxon>Gracilariopsis</taxon>
    </lineage>
</organism>
<dbReference type="Pfam" id="PF01074">
    <property type="entry name" value="Glyco_hydro_38N"/>
    <property type="match status" value="1"/>
</dbReference>
<dbReference type="InterPro" id="IPR000602">
    <property type="entry name" value="Glyco_hydro_38_N"/>
</dbReference>
<dbReference type="FunFam" id="2.70.98.30:FF:000001">
    <property type="entry name" value="alpha-mannosidase 2C1 isoform X2"/>
    <property type="match status" value="1"/>
</dbReference>
<dbReference type="InterPro" id="IPR011682">
    <property type="entry name" value="Glyco_hydro_38_C"/>
</dbReference>
<dbReference type="GO" id="GO:0046872">
    <property type="term" value="F:metal ion binding"/>
    <property type="evidence" value="ECO:0007669"/>
    <property type="project" value="UniProtKB-KW"/>
</dbReference>
<evidence type="ECO:0000256" key="2">
    <source>
        <dbReference type="ARBA" id="ARBA00009792"/>
    </source>
</evidence>
<dbReference type="Pfam" id="PF17677">
    <property type="entry name" value="Glyco_hydro38C2"/>
    <property type="match status" value="1"/>
</dbReference>
<dbReference type="EMBL" id="NBIV01000031">
    <property type="protein sequence ID" value="PXF46965.1"/>
    <property type="molecule type" value="Genomic_DNA"/>
</dbReference>
<evidence type="ECO:0000313" key="8">
    <source>
        <dbReference type="EMBL" id="PXF46965.1"/>
    </source>
</evidence>
<dbReference type="SUPFAM" id="SSF88713">
    <property type="entry name" value="Glycoside hydrolase/deacetylase"/>
    <property type="match status" value="1"/>
</dbReference>
<evidence type="ECO:0000259" key="7">
    <source>
        <dbReference type="SMART" id="SM00872"/>
    </source>
</evidence>
<feature type="domain" description="Glycoside hydrolase family 38 central" evidence="7">
    <location>
        <begin position="535"/>
        <end position="618"/>
    </location>
</feature>
<dbReference type="SMART" id="SM00872">
    <property type="entry name" value="Alpha-mann_mid"/>
    <property type="match status" value="1"/>
</dbReference>
<reference evidence="8 9" key="1">
    <citation type="journal article" date="2018" name="Mol. Biol. Evol.">
        <title>Analysis of the draft genome of the red seaweed Gracilariopsis chorda provides insights into genome size evolution in Rhodophyta.</title>
        <authorList>
            <person name="Lee J."/>
            <person name="Yang E.C."/>
            <person name="Graf L."/>
            <person name="Yang J.H."/>
            <person name="Qiu H."/>
            <person name="Zel Zion U."/>
            <person name="Chan C.X."/>
            <person name="Stephens T.G."/>
            <person name="Weber A.P.M."/>
            <person name="Boo G.H."/>
            <person name="Boo S.M."/>
            <person name="Kim K.M."/>
            <person name="Shin Y."/>
            <person name="Jung M."/>
            <person name="Lee S.J."/>
            <person name="Yim H.S."/>
            <person name="Lee J.H."/>
            <person name="Bhattacharya D."/>
            <person name="Yoon H.S."/>
        </authorList>
    </citation>
    <scope>NUCLEOTIDE SEQUENCE [LARGE SCALE GENOMIC DNA]</scope>
    <source>
        <strain evidence="8 9">SKKU-2015</strain>
        <tissue evidence="8">Whole body</tissue>
    </source>
</reference>
<gene>
    <name evidence="8" type="ORF">BWQ96_03303</name>
</gene>
<dbReference type="Gene3D" id="3.20.110.10">
    <property type="entry name" value="Glycoside hydrolase 38, N terminal domain"/>
    <property type="match status" value="1"/>
</dbReference>
<dbReference type="Gene3D" id="2.60.40.2220">
    <property type="match status" value="1"/>
</dbReference>
<evidence type="ECO:0000313" key="9">
    <source>
        <dbReference type="Proteomes" id="UP000247409"/>
    </source>
</evidence>
<dbReference type="InterPro" id="IPR054723">
    <property type="entry name" value="Ams1-like_N"/>
</dbReference>
<sequence length="1147" mass="128728">MAQYYKQPSITESRVNVFLGWEAFNPKGNVAPGRMDQNLCGRLWRQHDRSAVNISVASTTRPVTRPDRATLKSHKYRPAGVGETFGPTFSTHLFRVEIKVPESMDGLPVHLLWDSNSEAMVISEDGLPLQGLVGGDSWCRRADFPLFPDRHNSVAKRGDVVRLYIEIACNGLFGEGRGGQIEPPDLNKYYKLEECCIAVFDPVAWGLIHDVTLLAGLAKHLPEGPRRANALNVANQVVNAVDVGDRETYDAGRKIAAQFLSKKNGEAQSTVYSMLHSHIDLAWLWPMAATPSKGARTFSTHLRLMELYPDCIFVQSQAQLYEWVKDQYPLLWDQICKRVKEGRFVPVGGTWVEMDCNIPSGESLVRQFLLGQNFFKKNFGSICKEFWLPDTFGYAAQLPQIMQGCGIDYFMTQKLSWNLFNKFPHSSFVWEGLDGTRVLAHMPPSDTYNAQAFPEEVMRSTNKNKDSGVISDAIMLVGHGDGGGGASPAMVESMRRMRDVDGVPRVKFSTPFEYFKNLEAKQEDLPRWVGELYFELHRGTYTTQAKTKLENRQSEILLQDAEMLSSLALLTASSAGEDFDYPISKLTQCWKLVLKNCFHDTLPGSCIAEVYRETAEDYAKVRYQCMEAFRIALQYIKANCDAIYKFTRGAKRLKTEVTNGHNGNGSDICDLHGLMICRGNMNNLQSDLRVIETCVAMKLATTSLVWQECVVGEQKSLLQKESNSGTRRVLLATHDTPGGFGAILEPRFLTKSSSEAIRTVQVSAKAKADGRMVYILENGVVTAEICETGVMDNLRLLGQDKPTREALTQKNGGNRLVVYDDVSQFWCGWDTEVYSFEKQQPIGSAVSCKIVETGPLRVALHVKYPPTKAGSTIEQCITLRAGSSRIDFRTEVDWKESRKILRVLFDTQVRSDYASYESQFGYVKRPTTFNHSWEIAKFEVVGHRFCDISEPGFGVALLNDCKYGYSVRDSTMRLSLLRASKSPDDTADIGKHFMTYAILPHWQSFPCHEVVNEATDLNCPPEFYECPSVGQIPSSMALTFEMQTDSSLEATLDTAVISAVKKSERDSNALVVRMYESMGARGRAVLRCPADYIIQRAQVCNMLDETVPSSDSRLEEVQNGEFVKSVLLEFQPFEIRSVALFFGELRN</sequence>
<dbReference type="SUPFAM" id="SSF88688">
    <property type="entry name" value="Families 57/38 glycoside transferase middle domain"/>
    <property type="match status" value="1"/>
</dbReference>
<dbReference type="AlphaFoldDB" id="A0A2V3IY20"/>
<dbReference type="PANTHER" id="PTHR46017:SF1">
    <property type="entry name" value="ALPHA-MANNOSIDASE 2C1"/>
    <property type="match status" value="1"/>
</dbReference>
<evidence type="ECO:0000256" key="5">
    <source>
        <dbReference type="ARBA" id="ARBA00022801"/>
    </source>
</evidence>
<keyword evidence="5" id="KW-0378">Hydrolase</keyword>
<keyword evidence="6" id="KW-0326">Glycosidase</keyword>
<dbReference type="FunFam" id="1.20.1270.50:FF:000004">
    <property type="entry name" value="alpha-mannosidase 2C1 isoform X1"/>
    <property type="match status" value="1"/>
</dbReference>
<dbReference type="STRING" id="448386.A0A2V3IY20"/>
<keyword evidence="4" id="KW-0479">Metal-binding</keyword>
<proteinExistence type="inferred from homology"/>